<dbReference type="RefSeq" id="XP_033692211.1">
    <property type="nucleotide sequence ID" value="XM_033822619.1"/>
</dbReference>
<dbReference type="Proteomes" id="UP000800094">
    <property type="component" value="Unassembled WGS sequence"/>
</dbReference>
<dbReference type="EMBL" id="ML987189">
    <property type="protein sequence ID" value="KAF2257207.1"/>
    <property type="molecule type" value="Genomic_DNA"/>
</dbReference>
<accession>A0A6A6J4B8</accession>
<evidence type="ECO:0000313" key="1">
    <source>
        <dbReference type="EMBL" id="KAF2257207.1"/>
    </source>
</evidence>
<keyword evidence="2" id="KW-1185">Reference proteome</keyword>
<protein>
    <submittedName>
        <fullName evidence="1">Uncharacterized protein</fullName>
    </submittedName>
</protein>
<reference evidence="1" key="1">
    <citation type="journal article" date="2020" name="Stud. Mycol.">
        <title>101 Dothideomycetes genomes: a test case for predicting lifestyles and emergence of pathogens.</title>
        <authorList>
            <person name="Haridas S."/>
            <person name="Albert R."/>
            <person name="Binder M."/>
            <person name="Bloem J."/>
            <person name="Labutti K."/>
            <person name="Salamov A."/>
            <person name="Andreopoulos B."/>
            <person name="Baker S."/>
            <person name="Barry K."/>
            <person name="Bills G."/>
            <person name="Bluhm B."/>
            <person name="Cannon C."/>
            <person name="Castanera R."/>
            <person name="Culley D."/>
            <person name="Daum C."/>
            <person name="Ezra D."/>
            <person name="Gonzalez J."/>
            <person name="Henrissat B."/>
            <person name="Kuo A."/>
            <person name="Liang C."/>
            <person name="Lipzen A."/>
            <person name="Lutzoni F."/>
            <person name="Magnuson J."/>
            <person name="Mondo S."/>
            <person name="Nolan M."/>
            <person name="Ohm R."/>
            <person name="Pangilinan J."/>
            <person name="Park H.-J."/>
            <person name="Ramirez L."/>
            <person name="Alfaro M."/>
            <person name="Sun H."/>
            <person name="Tritt A."/>
            <person name="Yoshinaga Y."/>
            <person name="Zwiers L.-H."/>
            <person name="Turgeon B."/>
            <person name="Goodwin S."/>
            <person name="Spatafora J."/>
            <person name="Crous P."/>
            <person name="Grigoriev I."/>
        </authorList>
    </citation>
    <scope>NUCLEOTIDE SEQUENCE</scope>
    <source>
        <strain evidence="1">CBS 122368</strain>
    </source>
</reference>
<gene>
    <name evidence="1" type="ORF">BU26DRAFT_38497</name>
</gene>
<dbReference type="AlphaFoldDB" id="A0A6A6J4B8"/>
<sequence length="98" mass="11199">MFQSSRGACSVVATPSVDLGMPWSSDLLKLCTPCSAKSKLKYAGWYAYQPHVFIEISARHVLSNQRIVFGWRDFRKRRDISANPVEFHPHLGSGRFWL</sequence>
<dbReference type="GeneID" id="54575949"/>
<name>A0A6A6J4B8_9PLEO</name>
<proteinExistence type="predicted"/>
<evidence type="ECO:0000313" key="2">
    <source>
        <dbReference type="Proteomes" id="UP000800094"/>
    </source>
</evidence>
<organism evidence="1 2">
    <name type="scientific">Trematosphaeria pertusa</name>
    <dbReference type="NCBI Taxonomy" id="390896"/>
    <lineage>
        <taxon>Eukaryota</taxon>
        <taxon>Fungi</taxon>
        <taxon>Dikarya</taxon>
        <taxon>Ascomycota</taxon>
        <taxon>Pezizomycotina</taxon>
        <taxon>Dothideomycetes</taxon>
        <taxon>Pleosporomycetidae</taxon>
        <taxon>Pleosporales</taxon>
        <taxon>Massarineae</taxon>
        <taxon>Trematosphaeriaceae</taxon>
        <taxon>Trematosphaeria</taxon>
    </lineage>
</organism>